<evidence type="ECO:0000256" key="1">
    <source>
        <dbReference type="ARBA" id="ARBA00023157"/>
    </source>
</evidence>
<dbReference type="OrthoDB" id="6145874at2759"/>
<evidence type="ECO:0000313" key="6">
    <source>
        <dbReference type="RefSeq" id="XP_034109166.1"/>
    </source>
</evidence>
<dbReference type="Proteomes" id="UP000515160">
    <property type="component" value="Chromosome 3"/>
</dbReference>
<dbReference type="PANTHER" id="PTHR19143">
    <property type="entry name" value="FIBRINOGEN/TENASCIN/ANGIOPOEITIN"/>
    <property type="match status" value="1"/>
</dbReference>
<proteinExistence type="predicted"/>
<evidence type="ECO:0000256" key="3">
    <source>
        <dbReference type="SAM" id="SignalP"/>
    </source>
</evidence>
<dbReference type="RefSeq" id="XP_034109166.1">
    <property type="nucleotide sequence ID" value="XM_034253275.2"/>
</dbReference>
<organism evidence="5 6">
    <name type="scientific">Drosophila albomicans</name>
    <name type="common">Fruit fly</name>
    <dbReference type="NCBI Taxonomy" id="7291"/>
    <lineage>
        <taxon>Eukaryota</taxon>
        <taxon>Metazoa</taxon>
        <taxon>Ecdysozoa</taxon>
        <taxon>Arthropoda</taxon>
        <taxon>Hexapoda</taxon>
        <taxon>Insecta</taxon>
        <taxon>Pterygota</taxon>
        <taxon>Neoptera</taxon>
        <taxon>Endopterygota</taxon>
        <taxon>Diptera</taxon>
        <taxon>Brachycera</taxon>
        <taxon>Muscomorpha</taxon>
        <taxon>Ephydroidea</taxon>
        <taxon>Drosophilidae</taxon>
        <taxon>Drosophila</taxon>
    </lineage>
</organism>
<feature type="signal peptide" evidence="3">
    <location>
        <begin position="1"/>
        <end position="21"/>
    </location>
</feature>
<dbReference type="GeneID" id="117571228"/>
<dbReference type="InterPro" id="IPR036056">
    <property type="entry name" value="Fibrinogen-like_C"/>
</dbReference>
<dbReference type="InterPro" id="IPR002181">
    <property type="entry name" value="Fibrinogen_a/b/g_C_dom"/>
</dbReference>
<dbReference type="PROSITE" id="PS00514">
    <property type="entry name" value="FIBRINOGEN_C_1"/>
    <property type="match status" value="1"/>
</dbReference>
<dbReference type="GO" id="GO:0005615">
    <property type="term" value="C:extracellular space"/>
    <property type="evidence" value="ECO:0007669"/>
    <property type="project" value="TreeGrafter"/>
</dbReference>
<dbReference type="AlphaFoldDB" id="A0A6P8WZG8"/>
<feature type="domain" description="Fibrinogen C-terminal" evidence="4">
    <location>
        <begin position="216"/>
        <end position="436"/>
    </location>
</feature>
<name>A0A6P8WZG8_DROAB</name>
<evidence type="ECO:0000313" key="5">
    <source>
        <dbReference type="Proteomes" id="UP000515160"/>
    </source>
</evidence>
<keyword evidence="3" id="KW-0732">Signal</keyword>
<dbReference type="Pfam" id="PF00147">
    <property type="entry name" value="Fibrinogen_C"/>
    <property type="match status" value="1"/>
</dbReference>
<gene>
    <name evidence="6" type="primary">LOC117571228</name>
</gene>
<keyword evidence="5" id="KW-1185">Reference proteome</keyword>
<keyword evidence="1" id="KW-1015">Disulfide bond</keyword>
<dbReference type="Gene3D" id="3.90.215.10">
    <property type="entry name" value="Gamma Fibrinogen, chain A, domain 1"/>
    <property type="match status" value="1"/>
</dbReference>
<dbReference type="Gene3D" id="1.20.5.340">
    <property type="match status" value="1"/>
</dbReference>
<accession>A0A6P8WZG8</accession>
<reference evidence="6" key="1">
    <citation type="submission" date="2025-08" db="UniProtKB">
        <authorList>
            <consortium name="RefSeq"/>
        </authorList>
    </citation>
    <scope>IDENTIFICATION</scope>
    <source>
        <strain evidence="6">15112-1751.03</strain>
        <tissue evidence="6">Whole Adult</tissue>
    </source>
</reference>
<dbReference type="InterPro" id="IPR050373">
    <property type="entry name" value="Fibrinogen_C-term_domain"/>
</dbReference>
<dbReference type="PANTHER" id="PTHR19143:SF327">
    <property type="entry name" value="FI21813P1-RELATED"/>
    <property type="match status" value="1"/>
</dbReference>
<keyword evidence="2" id="KW-0175">Coiled coil</keyword>
<feature type="coiled-coil region" evidence="2">
    <location>
        <begin position="100"/>
        <end position="218"/>
    </location>
</feature>
<feature type="chain" id="PRO_5028365889" evidence="3">
    <location>
        <begin position="22"/>
        <end position="442"/>
    </location>
</feature>
<dbReference type="InterPro" id="IPR014716">
    <property type="entry name" value="Fibrinogen_a/b/g_C_1"/>
</dbReference>
<sequence length="442" mass="50476">MIVESHFALFVIILLLGKTYCNDVNYDKILIASQLKLDNLKEIISRLNETETLKVKELNQCIADAKSLELNKTNLESGLTNITEILKKESKRVYDNNRTLNETENNLALSEKAIVILERDLKSNKTALNYKINELNGNIQMVNDMNNKIGKLNSTIKELNEKVRQTENNLTTVDIDLKKCEADIARANKTIDEKNNEITELINQINSYENTILELNNNFTSYADCCIATSCEMFGSSTDVHIINVSGVGAFEVLCNGKEHGPGWTVIQRRINGNVDFYRNWTEYRNGFGVLQNEFFIGLEKLHHMTVAERQDIYIECEDFNGYSFSAKYDNFTVGSETELYSLNSLGTWSGNEDDQDLLSEHVGEKFSTYDRDNDSDVDDNCAETLHGAWWYIDCALANLNGRYPKNAHESKEGIFWYGKTERYLKSVQIMIRPNRLSASKT</sequence>
<dbReference type="SMART" id="SM00186">
    <property type="entry name" value="FBG"/>
    <property type="match status" value="1"/>
</dbReference>
<dbReference type="CDD" id="cd00087">
    <property type="entry name" value="FReD"/>
    <property type="match status" value="1"/>
</dbReference>
<dbReference type="SUPFAM" id="SSF57997">
    <property type="entry name" value="Tropomyosin"/>
    <property type="match status" value="1"/>
</dbReference>
<dbReference type="SUPFAM" id="SSF56496">
    <property type="entry name" value="Fibrinogen C-terminal domain-like"/>
    <property type="match status" value="1"/>
</dbReference>
<protein>
    <submittedName>
        <fullName evidence="6">Angiopoietin-related protein 7-like</fullName>
    </submittedName>
</protein>
<dbReference type="InterPro" id="IPR020837">
    <property type="entry name" value="Fibrinogen_CS"/>
</dbReference>
<evidence type="ECO:0000256" key="2">
    <source>
        <dbReference type="SAM" id="Coils"/>
    </source>
</evidence>
<dbReference type="PROSITE" id="PS51406">
    <property type="entry name" value="FIBRINOGEN_C_2"/>
    <property type="match status" value="1"/>
</dbReference>
<evidence type="ECO:0000259" key="4">
    <source>
        <dbReference type="PROSITE" id="PS51406"/>
    </source>
</evidence>